<proteinExistence type="predicted"/>
<accession>A0ABV3BNZ1</accession>
<name>A0ABV3BNZ1_9ACTN</name>
<dbReference type="EMBL" id="JBEYXV010000009">
    <property type="protein sequence ID" value="MEU6822733.1"/>
    <property type="molecule type" value="Genomic_DNA"/>
</dbReference>
<protein>
    <submittedName>
        <fullName evidence="1">Uncharacterized protein</fullName>
    </submittedName>
</protein>
<dbReference type="Proteomes" id="UP001551176">
    <property type="component" value="Unassembled WGS sequence"/>
</dbReference>
<sequence>MSLVAIQPSYGNPAARRHWRDTIDQEVPFGSEEYAAALSGEQREALQRLHPTGSSRFWGATAVQDKNMARLSMGDVVLFTGQSLVRGIGEVGLTFKNSTFADMMWTPDPDKGSWHNVYSLLSFRHTEIPYSEIWDLPSFNAGDNFMGLRVLEGGKADEILQGLGIATVTETRRKLARDAEVASVIAQGTQVVPVEGVHTPTAAYRRDEREIQVQRAEALLVNEYKATLAGAEVTRLRTPSGITDLHVTGPDGTEVVEAKSSGEHTYVRAALAQLLDYAPHSPLPADRLGALFPVCPAEKSVALLHRYGVDCIYRSAPHVFERISAPDGARMYMRKVWADLT</sequence>
<organism evidence="1 2">
    <name type="scientific">Streptomyces atriruber</name>
    <dbReference type="NCBI Taxonomy" id="545121"/>
    <lineage>
        <taxon>Bacteria</taxon>
        <taxon>Bacillati</taxon>
        <taxon>Actinomycetota</taxon>
        <taxon>Actinomycetes</taxon>
        <taxon>Kitasatosporales</taxon>
        <taxon>Streptomycetaceae</taxon>
        <taxon>Streptomyces</taxon>
    </lineage>
</organism>
<reference evidence="1 2" key="1">
    <citation type="submission" date="2024-06" db="EMBL/GenBank/DDBJ databases">
        <title>The Natural Products Discovery Center: Release of the First 8490 Sequenced Strains for Exploring Actinobacteria Biosynthetic Diversity.</title>
        <authorList>
            <person name="Kalkreuter E."/>
            <person name="Kautsar S.A."/>
            <person name="Yang D."/>
            <person name="Bader C.D."/>
            <person name="Teijaro C.N."/>
            <person name="Fluegel L."/>
            <person name="Davis C.M."/>
            <person name="Simpson J.R."/>
            <person name="Lauterbach L."/>
            <person name="Steele A.D."/>
            <person name="Gui C."/>
            <person name="Meng S."/>
            <person name="Li G."/>
            <person name="Viehrig K."/>
            <person name="Ye F."/>
            <person name="Su P."/>
            <person name="Kiefer A.F."/>
            <person name="Nichols A."/>
            <person name="Cepeda A.J."/>
            <person name="Yan W."/>
            <person name="Fan B."/>
            <person name="Jiang Y."/>
            <person name="Adhikari A."/>
            <person name="Zheng C.-J."/>
            <person name="Schuster L."/>
            <person name="Cowan T.M."/>
            <person name="Smanski M.J."/>
            <person name="Chevrette M.G."/>
            <person name="De Carvalho L.P.S."/>
            <person name="Shen B."/>
        </authorList>
    </citation>
    <scope>NUCLEOTIDE SEQUENCE [LARGE SCALE GENOMIC DNA]</scope>
    <source>
        <strain evidence="1 2">NPDC046838</strain>
    </source>
</reference>
<comment type="caution">
    <text evidence="1">The sequence shown here is derived from an EMBL/GenBank/DDBJ whole genome shotgun (WGS) entry which is preliminary data.</text>
</comment>
<gene>
    <name evidence="1" type="ORF">ABZ921_19065</name>
</gene>
<evidence type="ECO:0000313" key="1">
    <source>
        <dbReference type="EMBL" id="MEU6822733.1"/>
    </source>
</evidence>
<evidence type="ECO:0000313" key="2">
    <source>
        <dbReference type="Proteomes" id="UP001551176"/>
    </source>
</evidence>
<dbReference type="RefSeq" id="WP_359350339.1">
    <property type="nucleotide sequence ID" value="NZ_JBEYXV010000009.1"/>
</dbReference>
<keyword evidence="2" id="KW-1185">Reference proteome</keyword>